<protein>
    <submittedName>
        <fullName evidence="7">TetR family transcriptional regulator</fullName>
    </submittedName>
</protein>
<comment type="caution">
    <text evidence="7">The sequence shown here is derived from an EMBL/GenBank/DDBJ whole genome shotgun (WGS) entry which is preliminary data.</text>
</comment>
<evidence type="ECO:0000256" key="5">
    <source>
        <dbReference type="SAM" id="MobiDB-lite"/>
    </source>
</evidence>
<dbReference type="Pfam" id="PF00440">
    <property type="entry name" value="TetR_N"/>
    <property type="match status" value="1"/>
</dbReference>
<dbReference type="InterPro" id="IPR050109">
    <property type="entry name" value="HTH-type_TetR-like_transc_reg"/>
</dbReference>
<evidence type="ECO:0000256" key="4">
    <source>
        <dbReference type="PROSITE-ProRule" id="PRU00335"/>
    </source>
</evidence>
<dbReference type="PROSITE" id="PS01081">
    <property type="entry name" value="HTH_TETR_1"/>
    <property type="match status" value="1"/>
</dbReference>
<name>A0ABN2WD20_9ACTN</name>
<evidence type="ECO:0000259" key="6">
    <source>
        <dbReference type="PROSITE" id="PS50977"/>
    </source>
</evidence>
<accession>A0ABN2WD20</accession>
<dbReference type="EMBL" id="BAAAPE010000013">
    <property type="protein sequence ID" value="GAA2089624.1"/>
    <property type="molecule type" value="Genomic_DNA"/>
</dbReference>
<dbReference type="InterPro" id="IPR009057">
    <property type="entry name" value="Homeodomain-like_sf"/>
</dbReference>
<feature type="domain" description="HTH tetR-type" evidence="6">
    <location>
        <begin position="28"/>
        <end position="88"/>
    </location>
</feature>
<dbReference type="Proteomes" id="UP001500016">
    <property type="component" value="Unassembled WGS sequence"/>
</dbReference>
<proteinExistence type="predicted"/>
<evidence type="ECO:0000256" key="3">
    <source>
        <dbReference type="ARBA" id="ARBA00023163"/>
    </source>
</evidence>
<gene>
    <name evidence="7" type="ORF">GCM10009801_54040</name>
</gene>
<evidence type="ECO:0000256" key="2">
    <source>
        <dbReference type="ARBA" id="ARBA00023125"/>
    </source>
</evidence>
<dbReference type="PRINTS" id="PR00455">
    <property type="entry name" value="HTHTETR"/>
</dbReference>
<dbReference type="InterPro" id="IPR001647">
    <property type="entry name" value="HTH_TetR"/>
</dbReference>
<feature type="compositionally biased region" description="Pro residues" evidence="5">
    <location>
        <begin position="1"/>
        <end position="11"/>
    </location>
</feature>
<dbReference type="RefSeq" id="WP_344531893.1">
    <property type="nucleotide sequence ID" value="NZ_BAAAPE010000013.1"/>
</dbReference>
<keyword evidence="1" id="KW-0805">Transcription regulation</keyword>
<feature type="DNA-binding region" description="H-T-H motif" evidence="4">
    <location>
        <begin position="51"/>
        <end position="70"/>
    </location>
</feature>
<keyword evidence="3" id="KW-0804">Transcription</keyword>
<dbReference type="PANTHER" id="PTHR30055">
    <property type="entry name" value="HTH-TYPE TRANSCRIPTIONAL REGULATOR RUTR"/>
    <property type="match status" value="1"/>
</dbReference>
<evidence type="ECO:0000313" key="7">
    <source>
        <dbReference type="EMBL" id="GAA2089624.1"/>
    </source>
</evidence>
<dbReference type="PROSITE" id="PS50977">
    <property type="entry name" value="HTH_TETR_2"/>
    <property type="match status" value="1"/>
</dbReference>
<evidence type="ECO:0000256" key="1">
    <source>
        <dbReference type="ARBA" id="ARBA00023015"/>
    </source>
</evidence>
<evidence type="ECO:0000313" key="8">
    <source>
        <dbReference type="Proteomes" id="UP001500016"/>
    </source>
</evidence>
<sequence>MPEAAPAPAPAPGRQDRHRLPLRERKKLRTRQALIETALDLFTERGFDGATLDELCERVEVSKRTFFRYFTSKEDVAMAPTQDMWTALLEDLESVEPEGRTLLAVLQDVLLGALARMPDDGWARRVRLSHRLAERSPSMDAHGLHFCDRTGRAALDVLHRRFDLGGAADPRPRLALDLVIASFHWALHTWIARPGSPGRARLADDLRDAFAAVPGSLTLKPGPTTAR</sequence>
<feature type="region of interest" description="Disordered" evidence="5">
    <location>
        <begin position="1"/>
        <end position="21"/>
    </location>
</feature>
<dbReference type="Gene3D" id="1.10.357.10">
    <property type="entry name" value="Tetracycline Repressor, domain 2"/>
    <property type="match status" value="1"/>
</dbReference>
<organism evidence="7 8">
    <name type="scientific">Streptomyces albiaxialis</name>
    <dbReference type="NCBI Taxonomy" id="329523"/>
    <lineage>
        <taxon>Bacteria</taxon>
        <taxon>Bacillati</taxon>
        <taxon>Actinomycetota</taxon>
        <taxon>Actinomycetes</taxon>
        <taxon>Kitasatosporales</taxon>
        <taxon>Streptomycetaceae</taxon>
        <taxon>Streptomyces</taxon>
    </lineage>
</organism>
<dbReference type="SUPFAM" id="SSF46689">
    <property type="entry name" value="Homeodomain-like"/>
    <property type="match status" value="1"/>
</dbReference>
<dbReference type="InterPro" id="IPR023772">
    <property type="entry name" value="DNA-bd_HTH_TetR-type_CS"/>
</dbReference>
<keyword evidence="8" id="KW-1185">Reference proteome</keyword>
<reference evidence="7 8" key="1">
    <citation type="journal article" date="2019" name="Int. J. Syst. Evol. Microbiol.">
        <title>The Global Catalogue of Microorganisms (GCM) 10K type strain sequencing project: providing services to taxonomists for standard genome sequencing and annotation.</title>
        <authorList>
            <consortium name="The Broad Institute Genomics Platform"/>
            <consortium name="The Broad Institute Genome Sequencing Center for Infectious Disease"/>
            <person name="Wu L."/>
            <person name="Ma J."/>
        </authorList>
    </citation>
    <scope>NUCLEOTIDE SEQUENCE [LARGE SCALE GENOMIC DNA]</scope>
    <source>
        <strain evidence="7 8">JCM 15478</strain>
    </source>
</reference>
<dbReference type="PANTHER" id="PTHR30055:SF238">
    <property type="entry name" value="MYCOFACTOCIN BIOSYNTHESIS TRANSCRIPTIONAL REGULATOR MFTR-RELATED"/>
    <property type="match status" value="1"/>
</dbReference>
<keyword evidence="2 4" id="KW-0238">DNA-binding</keyword>